<name>A0A1S3JHK9_LINAN</name>
<feature type="signal peptide" evidence="1">
    <location>
        <begin position="1"/>
        <end position="30"/>
    </location>
</feature>
<organism evidence="2 3">
    <name type="scientific">Lingula anatina</name>
    <name type="common">Brachiopod</name>
    <name type="synonym">Lingula unguis</name>
    <dbReference type="NCBI Taxonomy" id="7574"/>
    <lineage>
        <taxon>Eukaryota</taxon>
        <taxon>Metazoa</taxon>
        <taxon>Spiralia</taxon>
        <taxon>Lophotrochozoa</taxon>
        <taxon>Brachiopoda</taxon>
        <taxon>Linguliformea</taxon>
        <taxon>Lingulata</taxon>
        <taxon>Lingulida</taxon>
        <taxon>Linguloidea</taxon>
        <taxon>Lingulidae</taxon>
        <taxon>Lingula</taxon>
    </lineage>
</organism>
<dbReference type="GO" id="GO:0008374">
    <property type="term" value="F:O-acyltransferase activity"/>
    <property type="evidence" value="ECO:0007669"/>
    <property type="project" value="InterPro"/>
</dbReference>
<dbReference type="GO" id="GO:0006629">
    <property type="term" value="P:lipid metabolic process"/>
    <property type="evidence" value="ECO:0007669"/>
    <property type="project" value="InterPro"/>
</dbReference>
<dbReference type="InParanoid" id="A0A1S3JHK9"/>
<dbReference type="FunCoup" id="A0A1S3JHK9">
    <property type="interactions" value="207"/>
</dbReference>
<protein>
    <submittedName>
        <fullName evidence="3">Group XV phospholipase A2-like</fullName>
    </submittedName>
</protein>
<dbReference type="RefSeq" id="XP_013409621.1">
    <property type="nucleotide sequence ID" value="XM_013554167.1"/>
</dbReference>
<dbReference type="PANTHER" id="PTHR11440">
    <property type="entry name" value="LECITHIN-CHOLESTEROL ACYLTRANSFERASE-RELATED"/>
    <property type="match status" value="1"/>
</dbReference>
<dbReference type="KEGG" id="lak:106173151"/>
<dbReference type="AlphaFoldDB" id="A0A1S3JHK9"/>
<evidence type="ECO:0000313" key="3">
    <source>
        <dbReference type="RefSeq" id="XP_013409621.1"/>
    </source>
</evidence>
<dbReference type="Pfam" id="PF02450">
    <property type="entry name" value="LCAT"/>
    <property type="match status" value="1"/>
</dbReference>
<reference evidence="3" key="1">
    <citation type="submission" date="2025-08" db="UniProtKB">
        <authorList>
            <consortium name="RefSeq"/>
        </authorList>
    </citation>
    <scope>IDENTIFICATION</scope>
    <source>
        <tissue evidence="3">Gonads</tissue>
    </source>
</reference>
<sequence length="416" mass="47144">MANWRLLARRITSSFIIGLCLVNLSDSSLSKSIKHPVILIPGDGGSQLEAKLNKTKSVHIFCSQKTSDYFALWLNLELMEPYVLDCFVDNMRLVYDNVTRTTKNSPGVDIRIPGFGGTKTVEWLDSSEISPTSYFSVMVQDLLSMGYVRNQSVRGAPYDFRKAPNEQADFFLKFKQLIEETFTMNNNSRVVLVGHSMGNMYTLYFLNHQPQQWKDKYIRSFVSLAGPWGGAAKTLRLMSSGDSLGFYSIILNPLEIRPQQRSMPSTAWLLPTDSVWSPDDVLVSRPGYNYTLKDYKKFFQDLNFMDGWYMRQDTEGLTRKLSPPGVEVHCVHGLGVKTPAAFSFTEKQWPDSQPTVTYSNGDGTVNSRSLEGCLLWQERQPQSVYHYVIPNAEHMQLLYNADAIKIIKKVAGSDTP</sequence>
<evidence type="ECO:0000313" key="2">
    <source>
        <dbReference type="Proteomes" id="UP000085678"/>
    </source>
</evidence>
<keyword evidence="1" id="KW-0732">Signal</keyword>
<dbReference type="STRING" id="7574.A0A1S3JHK9"/>
<keyword evidence="2" id="KW-1185">Reference proteome</keyword>
<proteinExistence type="predicted"/>
<dbReference type="SUPFAM" id="SSF53474">
    <property type="entry name" value="alpha/beta-Hydrolases"/>
    <property type="match status" value="1"/>
</dbReference>
<dbReference type="InterPro" id="IPR029058">
    <property type="entry name" value="AB_hydrolase_fold"/>
</dbReference>
<accession>A0A1S3JHK9</accession>
<dbReference type="Gene3D" id="3.40.50.1820">
    <property type="entry name" value="alpha/beta hydrolase"/>
    <property type="match status" value="2"/>
</dbReference>
<evidence type="ECO:0000256" key="1">
    <source>
        <dbReference type="SAM" id="SignalP"/>
    </source>
</evidence>
<dbReference type="InterPro" id="IPR003386">
    <property type="entry name" value="LACT/PDAT_acylTrfase"/>
</dbReference>
<dbReference type="Proteomes" id="UP000085678">
    <property type="component" value="Unplaced"/>
</dbReference>
<dbReference type="GeneID" id="106173151"/>
<dbReference type="OrthoDB" id="190846at2759"/>
<feature type="chain" id="PRO_5010219101" evidence="1">
    <location>
        <begin position="31"/>
        <end position="416"/>
    </location>
</feature>
<gene>
    <name evidence="3" type="primary">LOC106173151</name>
</gene>